<organism evidence="12 13">
    <name type="scientific">Soehngenia longivitae</name>
    <dbReference type="NCBI Taxonomy" id="2562294"/>
    <lineage>
        <taxon>Bacteria</taxon>
        <taxon>Bacillati</taxon>
        <taxon>Bacillota</taxon>
        <taxon>Tissierellia</taxon>
        <taxon>Tissierellales</taxon>
        <taxon>Tissierellaceae</taxon>
        <taxon>Soehngenia</taxon>
    </lineage>
</organism>
<name>A0A4Z0D9A2_9FIRM</name>
<dbReference type="Pfam" id="PF08544">
    <property type="entry name" value="GHMP_kinases_C"/>
    <property type="match status" value="1"/>
</dbReference>
<evidence type="ECO:0000313" key="13">
    <source>
        <dbReference type="Proteomes" id="UP000298381"/>
    </source>
</evidence>
<protein>
    <recommendedName>
        <fullName evidence="3 9">4-diphosphocytidyl-2-C-methyl-D-erythritol kinase</fullName>
        <shortName evidence="9">CMK</shortName>
        <ecNumber evidence="2 9">2.7.1.148</ecNumber>
    </recommendedName>
    <alternativeName>
        <fullName evidence="8 9">4-(cytidine-5'-diphospho)-2-C-methyl-D-erythritol kinase</fullName>
    </alternativeName>
</protein>
<comment type="caution">
    <text evidence="12">The sequence shown here is derived from an EMBL/GenBank/DDBJ whole genome shotgun (WGS) entry which is preliminary data.</text>
</comment>
<sequence length="280" mass="31367">MVYEIDAHAKVNLALDVLKKREDGYHEIRSIMQEISLCDKLIFKEIKTGFKLHTNNKNLPVDKSNLVYKAYEKMAQIANTNVGVEVEIIKNIPLSAGLAGGSTNAAATLLMLNEIWKLDLPIEKLMQIGEELGSDVAFCLVGGTKLAEGKGEKLKEVKPFKNKHILLVNPGFEISTPYVYSKIKIDNKRIDIEGLIKAIEADDLFSVANKLENKMEEVVFKEFPIIRDIKDYMLKNGAIGALMSGSGASVFAIYEDVEKLEYTKGKMEKIYPYCFHTLTV</sequence>
<comment type="similarity">
    <text evidence="1 9">Belongs to the GHMP kinase family. IspE subfamily.</text>
</comment>
<evidence type="ECO:0000256" key="1">
    <source>
        <dbReference type="ARBA" id="ARBA00009684"/>
    </source>
</evidence>
<dbReference type="InterPro" id="IPR014721">
    <property type="entry name" value="Ribsml_uS5_D2-typ_fold_subgr"/>
</dbReference>
<dbReference type="InterPro" id="IPR004424">
    <property type="entry name" value="IspE"/>
</dbReference>
<evidence type="ECO:0000256" key="2">
    <source>
        <dbReference type="ARBA" id="ARBA00012052"/>
    </source>
</evidence>
<comment type="function">
    <text evidence="9">Catalyzes the phosphorylation of the position 2 hydroxy group of 4-diphosphocytidyl-2C-methyl-D-erythritol.</text>
</comment>
<comment type="pathway">
    <text evidence="9">Isoprenoid biosynthesis; isopentenyl diphosphate biosynthesis via DXP pathway; isopentenyl diphosphate from 1-deoxy-D-xylulose 5-phosphate: step 3/6.</text>
</comment>
<evidence type="ECO:0000256" key="5">
    <source>
        <dbReference type="ARBA" id="ARBA00022741"/>
    </source>
</evidence>
<dbReference type="Pfam" id="PF00288">
    <property type="entry name" value="GHMP_kinases_N"/>
    <property type="match status" value="1"/>
</dbReference>
<feature type="active site" evidence="9">
    <location>
        <position position="10"/>
    </location>
</feature>
<evidence type="ECO:0000256" key="9">
    <source>
        <dbReference type="HAMAP-Rule" id="MF_00061"/>
    </source>
</evidence>
<dbReference type="PANTHER" id="PTHR43527:SF2">
    <property type="entry name" value="4-DIPHOSPHOCYTIDYL-2-C-METHYL-D-ERYTHRITOL KINASE, CHLOROPLASTIC"/>
    <property type="match status" value="1"/>
</dbReference>
<dbReference type="PANTHER" id="PTHR43527">
    <property type="entry name" value="4-DIPHOSPHOCYTIDYL-2-C-METHYL-D-ERYTHRITOL KINASE, CHLOROPLASTIC"/>
    <property type="match status" value="1"/>
</dbReference>
<dbReference type="GO" id="GO:0016114">
    <property type="term" value="P:terpenoid biosynthetic process"/>
    <property type="evidence" value="ECO:0007669"/>
    <property type="project" value="UniProtKB-UniRule"/>
</dbReference>
<evidence type="ECO:0000256" key="8">
    <source>
        <dbReference type="ARBA" id="ARBA00032554"/>
    </source>
</evidence>
<dbReference type="InterPro" id="IPR036554">
    <property type="entry name" value="GHMP_kinase_C_sf"/>
</dbReference>
<evidence type="ECO:0000313" key="12">
    <source>
        <dbReference type="EMBL" id="TFZ41435.1"/>
    </source>
</evidence>
<feature type="active site" evidence="9">
    <location>
        <position position="135"/>
    </location>
</feature>
<evidence type="ECO:0000256" key="3">
    <source>
        <dbReference type="ARBA" id="ARBA00017473"/>
    </source>
</evidence>
<dbReference type="SUPFAM" id="SSF54211">
    <property type="entry name" value="Ribosomal protein S5 domain 2-like"/>
    <property type="match status" value="1"/>
</dbReference>
<dbReference type="EC" id="2.7.1.148" evidence="2 9"/>
<keyword evidence="7 9" id="KW-0067">ATP-binding</keyword>
<dbReference type="SUPFAM" id="SSF55060">
    <property type="entry name" value="GHMP Kinase, C-terminal domain"/>
    <property type="match status" value="1"/>
</dbReference>
<dbReference type="Gene3D" id="3.30.230.10">
    <property type="match status" value="1"/>
</dbReference>
<dbReference type="Proteomes" id="UP000298381">
    <property type="component" value="Unassembled WGS sequence"/>
</dbReference>
<keyword evidence="6 9" id="KW-0418">Kinase</keyword>
<keyword evidence="4 9" id="KW-0808">Transferase</keyword>
<dbReference type="InterPro" id="IPR006204">
    <property type="entry name" value="GHMP_kinase_N_dom"/>
</dbReference>
<dbReference type="RefSeq" id="WP_135270423.1">
    <property type="nucleotide sequence ID" value="NZ_SRIB01000002.1"/>
</dbReference>
<dbReference type="EMBL" id="SRIB01000002">
    <property type="protein sequence ID" value="TFZ41435.1"/>
    <property type="molecule type" value="Genomic_DNA"/>
</dbReference>
<evidence type="ECO:0000259" key="10">
    <source>
        <dbReference type="Pfam" id="PF00288"/>
    </source>
</evidence>
<feature type="domain" description="GHMP kinase C-terminal" evidence="11">
    <location>
        <begin position="196"/>
        <end position="256"/>
    </location>
</feature>
<keyword evidence="9" id="KW-0414">Isoprene biosynthesis</keyword>
<evidence type="ECO:0000259" key="11">
    <source>
        <dbReference type="Pfam" id="PF08544"/>
    </source>
</evidence>
<dbReference type="GO" id="GO:0005524">
    <property type="term" value="F:ATP binding"/>
    <property type="evidence" value="ECO:0007669"/>
    <property type="project" value="UniProtKB-UniRule"/>
</dbReference>
<reference evidence="12 13" key="1">
    <citation type="submission" date="2019-03" db="EMBL/GenBank/DDBJ databases">
        <title>Draft genome sequence data and analysis of a Fermenting Bacterium, Soehngenia longevitae strain 1933PT, isolated from petroleum reservoir in Azerbaijan.</title>
        <authorList>
            <person name="Grouzdev D.S."/>
            <person name="Bidzhieva S.K."/>
            <person name="Sokolova D.S."/>
            <person name="Tourova T.P."/>
            <person name="Poltaraus A.B."/>
            <person name="Nazina T.N."/>
        </authorList>
    </citation>
    <scope>NUCLEOTIDE SEQUENCE [LARGE SCALE GENOMIC DNA]</scope>
    <source>
        <strain evidence="12 13">1933P</strain>
    </source>
</reference>
<dbReference type="UniPathway" id="UPA00056">
    <property type="reaction ID" value="UER00094"/>
</dbReference>
<feature type="binding site" evidence="9">
    <location>
        <begin position="93"/>
        <end position="103"/>
    </location>
    <ligand>
        <name>ATP</name>
        <dbReference type="ChEBI" id="CHEBI:30616"/>
    </ligand>
</feature>
<evidence type="ECO:0000256" key="7">
    <source>
        <dbReference type="ARBA" id="ARBA00022840"/>
    </source>
</evidence>
<keyword evidence="5 9" id="KW-0547">Nucleotide-binding</keyword>
<dbReference type="OrthoDB" id="9809438at2"/>
<dbReference type="AlphaFoldDB" id="A0A4Z0D9A2"/>
<dbReference type="Gene3D" id="3.30.70.890">
    <property type="entry name" value="GHMP kinase, C-terminal domain"/>
    <property type="match status" value="1"/>
</dbReference>
<dbReference type="GO" id="GO:0050515">
    <property type="term" value="F:4-(cytidine 5'-diphospho)-2-C-methyl-D-erythritol kinase activity"/>
    <property type="evidence" value="ECO:0007669"/>
    <property type="project" value="UniProtKB-UniRule"/>
</dbReference>
<keyword evidence="13" id="KW-1185">Reference proteome</keyword>
<evidence type="ECO:0000256" key="4">
    <source>
        <dbReference type="ARBA" id="ARBA00022679"/>
    </source>
</evidence>
<dbReference type="NCBIfam" id="TIGR00154">
    <property type="entry name" value="ispE"/>
    <property type="match status" value="1"/>
</dbReference>
<proteinExistence type="inferred from homology"/>
<gene>
    <name evidence="9" type="primary">ispE</name>
    <name evidence="12" type="ORF">E4100_02330</name>
</gene>
<dbReference type="GO" id="GO:0019288">
    <property type="term" value="P:isopentenyl diphosphate biosynthetic process, methylerythritol 4-phosphate pathway"/>
    <property type="evidence" value="ECO:0007669"/>
    <property type="project" value="UniProtKB-UniRule"/>
</dbReference>
<dbReference type="HAMAP" id="MF_00061">
    <property type="entry name" value="IspE"/>
    <property type="match status" value="1"/>
</dbReference>
<dbReference type="InterPro" id="IPR013750">
    <property type="entry name" value="GHMP_kinase_C_dom"/>
</dbReference>
<evidence type="ECO:0000256" key="6">
    <source>
        <dbReference type="ARBA" id="ARBA00022777"/>
    </source>
</evidence>
<feature type="domain" description="GHMP kinase N-terminal" evidence="10">
    <location>
        <begin position="65"/>
        <end position="143"/>
    </location>
</feature>
<accession>A0A4Z0D9A2</accession>
<dbReference type="PIRSF" id="PIRSF010376">
    <property type="entry name" value="IspE"/>
    <property type="match status" value="1"/>
</dbReference>
<dbReference type="InterPro" id="IPR020568">
    <property type="entry name" value="Ribosomal_Su5_D2-typ_SF"/>
</dbReference>
<comment type="catalytic activity">
    <reaction evidence="9">
        <text>4-CDP-2-C-methyl-D-erythritol + ATP = 4-CDP-2-C-methyl-D-erythritol 2-phosphate + ADP + H(+)</text>
        <dbReference type="Rhea" id="RHEA:18437"/>
        <dbReference type="ChEBI" id="CHEBI:15378"/>
        <dbReference type="ChEBI" id="CHEBI:30616"/>
        <dbReference type="ChEBI" id="CHEBI:57823"/>
        <dbReference type="ChEBI" id="CHEBI:57919"/>
        <dbReference type="ChEBI" id="CHEBI:456216"/>
        <dbReference type="EC" id="2.7.1.148"/>
    </reaction>
</comment>